<proteinExistence type="predicted"/>
<gene>
    <name evidence="1" type="ORF">P3T76_015360</name>
</gene>
<reference evidence="1" key="1">
    <citation type="submission" date="2023-08" db="EMBL/GenBank/DDBJ databases">
        <title>Reference Genome Resource for the Citrus Pathogen Phytophthora citrophthora.</title>
        <authorList>
            <person name="Moller H."/>
            <person name="Coetzee B."/>
            <person name="Rose L.J."/>
            <person name="Van Niekerk J.M."/>
        </authorList>
    </citation>
    <scope>NUCLEOTIDE SEQUENCE</scope>
    <source>
        <strain evidence="1">STE-U-9442</strain>
    </source>
</reference>
<comment type="caution">
    <text evidence="1">The sequence shown here is derived from an EMBL/GenBank/DDBJ whole genome shotgun (WGS) entry which is preliminary data.</text>
</comment>
<accession>A0AAD9G033</accession>
<protein>
    <submittedName>
        <fullName evidence="1">Uncharacterized protein</fullName>
    </submittedName>
</protein>
<sequence length="98" mass="11323">MYIIRHDATRYLHLVRAVARMHASFPERTFATVYVTFVTNGNTWLGRELNTLKIEGSIPSSDIFLSFCHVALYRLFRATNAATVRAMSYELWAMGYEL</sequence>
<name>A0AAD9G033_9STRA</name>
<evidence type="ECO:0000313" key="2">
    <source>
        <dbReference type="Proteomes" id="UP001259832"/>
    </source>
</evidence>
<dbReference type="EMBL" id="JASMQC010000052">
    <property type="protein sequence ID" value="KAK1929067.1"/>
    <property type="molecule type" value="Genomic_DNA"/>
</dbReference>
<organism evidence="1 2">
    <name type="scientific">Phytophthora citrophthora</name>
    <dbReference type="NCBI Taxonomy" id="4793"/>
    <lineage>
        <taxon>Eukaryota</taxon>
        <taxon>Sar</taxon>
        <taxon>Stramenopiles</taxon>
        <taxon>Oomycota</taxon>
        <taxon>Peronosporomycetes</taxon>
        <taxon>Peronosporales</taxon>
        <taxon>Peronosporaceae</taxon>
        <taxon>Phytophthora</taxon>
    </lineage>
</organism>
<dbReference type="Proteomes" id="UP001259832">
    <property type="component" value="Unassembled WGS sequence"/>
</dbReference>
<keyword evidence="2" id="KW-1185">Reference proteome</keyword>
<evidence type="ECO:0000313" key="1">
    <source>
        <dbReference type="EMBL" id="KAK1929067.1"/>
    </source>
</evidence>
<dbReference type="AlphaFoldDB" id="A0AAD9G033"/>